<dbReference type="GeneID" id="26736687"/>
<evidence type="ECO:0000259" key="4">
    <source>
        <dbReference type="Pfam" id="PF17146"/>
    </source>
</evidence>
<dbReference type="GO" id="GO:0004521">
    <property type="term" value="F:RNA endonuclease activity"/>
    <property type="evidence" value="ECO:0007669"/>
    <property type="project" value="TreeGrafter"/>
</dbReference>
<gene>
    <name evidence="5" type="ORF">sm9_1744</name>
</gene>
<keyword evidence="2" id="KW-0479">Metal-binding</keyword>
<dbReference type="OrthoDB" id="27944at2157"/>
<dbReference type="Proteomes" id="UP000067738">
    <property type="component" value="Chromosome"/>
</dbReference>
<dbReference type="EMBL" id="CP011266">
    <property type="protein sequence ID" value="ALT69511.1"/>
    <property type="molecule type" value="Genomic_DNA"/>
</dbReference>
<dbReference type="GO" id="GO:0030490">
    <property type="term" value="P:maturation of SSU-rRNA"/>
    <property type="evidence" value="ECO:0007669"/>
    <property type="project" value="TreeGrafter"/>
</dbReference>
<dbReference type="PANTHER" id="PTHR12814">
    <property type="entry name" value="RNA-BINDING PROTEIN NOB1"/>
    <property type="match status" value="1"/>
</dbReference>
<reference evidence="5 6" key="1">
    <citation type="submission" date="2015-04" db="EMBL/GenBank/DDBJ databases">
        <title>The complete genome sequence of the rumen methanogen Methanobrevibacter millerae SM9.</title>
        <authorList>
            <person name="Leahy S.C."/>
            <person name="Kelly W.J."/>
            <person name="Pacheco D.M."/>
            <person name="Li D."/>
            <person name="Altermann E."/>
            <person name="Attwood G.T."/>
        </authorList>
    </citation>
    <scope>NUCLEOTIDE SEQUENCE [LARGE SCALE GENOMIC DNA]</scope>
    <source>
        <strain evidence="5 6">SM9</strain>
    </source>
</reference>
<dbReference type="Gene3D" id="2.20.28.10">
    <property type="match status" value="1"/>
</dbReference>
<evidence type="ECO:0000256" key="3">
    <source>
        <dbReference type="ARBA" id="ARBA00022801"/>
    </source>
</evidence>
<dbReference type="KEGG" id="mmil:sm9_1744"/>
<keyword evidence="6" id="KW-1185">Reference proteome</keyword>
<dbReference type="PATRIC" id="fig|230361.4.peg.1806"/>
<dbReference type="InterPro" id="IPR039907">
    <property type="entry name" value="NOB1"/>
</dbReference>
<dbReference type="InterPro" id="IPR033411">
    <property type="entry name" value="Ribonuclease_PIN"/>
</dbReference>
<feature type="domain" description="Ribonuclease PIN" evidence="4">
    <location>
        <begin position="6"/>
        <end position="91"/>
    </location>
</feature>
<dbReference type="NCBIfam" id="NF009145">
    <property type="entry name" value="PRK12496.1-2"/>
    <property type="match status" value="1"/>
</dbReference>
<evidence type="ECO:0000313" key="5">
    <source>
        <dbReference type="EMBL" id="ALT69511.1"/>
    </source>
</evidence>
<evidence type="ECO:0000256" key="1">
    <source>
        <dbReference type="ARBA" id="ARBA00022722"/>
    </source>
</evidence>
<name>A0A0U3E673_9EURY</name>
<dbReference type="GO" id="GO:0030688">
    <property type="term" value="C:preribosome, small subunit precursor"/>
    <property type="evidence" value="ECO:0007669"/>
    <property type="project" value="TreeGrafter"/>
</dbReference>
<dbReference type="AlphaFoldDB" id="A0A0U3E673"/>
<organism evidence="5 6">
    <name type="scientific">Methanobrevibacter millerae</name>
    <dbReference type="NCBI Taxonomy" id="230361"/>
    <lineage>
        <taxon>Archaea</taxon>
        <taxon>Methanobacteriati</taxon>
        <taxon>Methanobacteriota</taxon>
        <taxon>Methanomada group</taxon>
        <taxon>Methanobacteria</taxon>
        <taxon>Methanobacteriales</taxon>
        <taxon>Methanobacteriaceae</taxon>
        <taxon>Methanobrevibacter</taxon>
    </lineage>
</organism>
<dbReference type="PANTHER" id="PTHR12814:SF2">
    <property type="entry name" value="RNA-BINDING PROTEIN NOB1"/>
    <property type="match status" value="1"/>
</dbReference>
<sequence>MEIYYVLDASAFINGFKPTSQYNYTVPEITAEIKDFESRLLYDSAVDDGILIVQDVDRKYLDKTEENISKSGDVLRLSLPDKKIIALALMLIDEGKSVKVISDDYTIQNTLKIMNIPYSGIITEGIKEIYNWKKVCQGCKKEFEENYPFDDCDVCGSKIFKKRIKVNK</sequence>
<proteinExistence type="predicted"/>
<keyword evidence="3" id="KW-0378">Hydrolase</keyword>
<protein>
    <recommendedName>
        <fullName evidence="4">Ribonuclease PIN domain-containing protein</fullName>
    </recommendedName>
</protein>
<accession>A0A0U3E673</accession>
<evidence type="ECO:0000256" key="2">
    <source>
        <dbReference type="ARBA" id="ARBA00022723"/>
    </source>
</evidence>
<evidence type="ECO:0000313" key="6">
    <source>
        <dbReference type="Proteomes" id="UP000067738"/>
    </source>
</evidence>
<keyword evidence="1" id="KW-0540">Nuclease</keyword>
<dbReference type="CDD" id="cd09876">
    <property type="entry name" value="PIN_Nob1-like"/>
    <property type="match status" value="1"/>
</dbReference>
<dbReference type="RefSeq" id="WP_058739741.1">
    <property type="nucleotide sequence ID" value="NZ_CP011266.1"/>
</dbReference>
<dbReference type="Gene3D" id="3.40.50.1010">
    <property type="entry name" value="5'-nuclease"/>
    <property type="match status" value="1"/>
</dbReference>
<dbReference type="Pfam" id="PF17146">
    <property type="entry name" value="PIN_6"/>
    <property type="match status" value="1"/>
</dbReference>
<dbReference type="GO" id="GO:0016787">
    <property type="term" value="F:hydrolase activity"/>
    <property type="evidence" value="ECO:0007669"/>
    <property type="project" value="UniProtKB-KW"/>
</dbReference>
<dbReference type="GO" id="GO:0046872">
    <property type="term" value="F:metal ion binding"/>
    <property type="evidence" value="ECO:0007669"/>
    <property type="project" value="UniProtKB-KW"/>
</dbReference>